<dbReference type="InterPro" id="IPR020948">
    <property type="entry name" value="P_starv_induced_PsiE-like"/>
</dbReference>
<keyword evidence="3 6" id="KW-0812">Transmembrane</keyword>
<sequence length="151" mass="17248">MKVKISYRLIFDRITNYIFAVLLIFITMGLVIGVLRLFLSLGDLVIHADISSGYLHIISEVLTLFILIELSRSLVEYFNTHRLRMTFIVDAGIVFVLREVMIKLFEESLAVDEVYAMSVLLFVLGALRIGSVLVFQREKQVLDHHSLEGSN</sequence>
<dbReference type="Pfam" id="PF06146">
    <property type="entry name" value="PsiE"/>
    <property type="match status" value="1"/>
</dbReference>
<feature type="transmembrane region" description="Helical" evidence="6">
    <location>
        <begin position="20"/>
        <end position="41"/>
    </location>
</feature>
<feature type="transmembrane region" description="Helical" evidence="6">
    <location>
        <begin position="114"/>
        <end position="135"/>
    </location>
</feature>
<reference evidence="7 8" key="1">
    <citation type="submission" date="2019-03" db="EMBL/GenBank/DDBJ databases">
        <title>The genome sequence of Nitrosococcus wardiae strain D1FHST reveals the archetypal metabolic capacity of ammonia-oxidizing Gammaproteobacteria.</title>
        <authorList>
            <person name="Wang L."/>
            <person name="Lim C.K."/>
            <person name="Hanson T.E."/>
            <person name="Dang H."/>
            <person name="Klotz M.G."/>
        </authorList>
    </citation>
    <scope>NUCLEOTIDE SEQUENCE [LARGE SCALE GENOMIC DNA]</scope>
    <source>
        <strain evidence="7 8">D1FHS</strain>
    </source>
</reference>
<protein>
    <recommendedName>
        <fullName evidence="9">Protein PsiE</fullName>
    </recommendedName>
</protein>
<dbReference type="EMBL" id="CP038033">
    <property type="protein sequence ID" value="QBQ54361.1"/>
    <property type="molecule type" value="Genomic_DNA"/>
</dbReference>
<dbReference type="Proteomes" id="UP000294325">
    <property type="component" value="Chromosome"/>
</dbReference>
<evidence type="ECO:0000313" key="7">
    <source>
        <dbReference type="EMBL" id="QBQ54361.1"/>
    </source>
</evidence>
<proteinExistence type="predicted"/>
<evidence type="ECO:0000256" key="5">
    <source>
        <dbReference type="ARBA" id="ARBA00023136"/>
    </source>
</evidence>
<comment type="subcellular location">
    <subcellularLocation>
        <location evidence="1">Cell membrane</location>
        <topology evidence="1">Multi-pass membrane protein</topology>
    </subcellularLocation>
</comment>
<dbReference type="OrthoDB" id="6399540at2"/>
<evidence type="ECO:0000256" key="2">
    <source>
        <dbReference type="ARBA" id="ARBA00022475"/>
    </source>
</evidence>
<keyword evidence="4 6" id="KW-1133">Transmembrane helix</keyword>
<feature type="transmembrane region" description="Helical" evidence="6">
    <location>
        <begin position="83"/>
        <end position="102"/>
    </location>
</feature>
<keyword evidence="5 6" id="KW-0472">Membrane</keyword>
<dbReference type="KEGG" id="nwr:E3U44_07440"/>
<dbReference type="GO" id="GO:0005886">
    <property type="term" value="C:plasma membrane"/>
    <property type="evidence" value="ECO:0007669"/>
    <property type="project" value="UniProtKB-SubCell"/>
</dbReference>
<keyword evidence="8" id="KW-1185">Reference proteome</keyword>
<dbReference type="AlphaFoldDB" id="A0A4P7BWN4"/>
<evidence type="ECO:0000256" key="3">
    <source>
        <dbReference type="ARBA" id="ARBA00022692"/>
    </source>
</evidence>
<evidence type="ECO:0000313" key="8">
    <source>
        <dbReference type="Proteomes" id="UP000294325"/>
    </source>
</evidence>
<evidence type="ECO:0000256" key="6">
    <source>
        <dbReference type="SAM" id="Phobius"/>
    </source>
</evidence>
<evidence type="ECO:0000256" key="1">
    <source>
        <dbReference type="ARBA" id="ARBA00004651"/>
    </source>
</evidence>
<evidence type="ECO:0000256" key="4">
    <source>
        <dbReference type="ARBA" id="ARBA00022989"/>
    </source>
</evidence>
<name>A0A4P7BWN4_9GAMM</name>
<accession>A0A4P7BWN4</accession>
<gene>
    <name evidence="7" type="ORF">E3U44_07440</name>
</gene>
<keyword evidence="2" id="KW-1003">Cell membrane</keyword>
<organism evidence="7 8">
    <name type="scientific">Nitrosococcus wardiae</name>
    <dbReference type="NCBI Taxonomy" id="1814290"/>
    <lineage>
        <taxon>Bacteria</taxon>
        <taxon>Pseudomonadati</taxon>
        <taxon>Pseudomonadota</taxon>
        <taxon>Gammaproteobacteria</taxon>
        <taxon>Chromatiales</taxon>
        <taxon>Chromatiaceae</taxon>
        <taxon>Nitrosococcus</taxon>
    </lineage>
</organism>
<evidence type="ECO:0008006" key="9">
    <source>
        <dbReference type="Google" id="ProtNLM"/>
    </source>
</evidence>
<feature type="transmembrane region" description="Helical" evidence="6">
    <location>
        <begin position="53"/>
        <end position="71"/>
    </location>
</feature>